<dbReference type="AlphaFoldDB" id="A0A100JXG0"/>
<comment type="caution">
    <text evidence="4">The sequence shown here is derived from an EMBL/GenBank/DDBJ whole genome shotgun (WGS) entry which is preliminary data.</text>
</comment>
<dbReference type="RefSeq" id="WP_063889350.1">
    <property type="nucleotide sequence ID" value="NZ_BCMM01000058.1"/>
</dbReference>
<organism evidence="4 5">
    <name type="scientific">Streptomyces scabiei</name>
    <dbReference type="NCBI Taxonomy" id="1930"/>
    <lineage>
        <taxon>Bacteria</taxon>
        <taxon>Bacillati</taxon>
        <taxon>Actinomycetota</taxon>
        <taxon>Actinomycetes</taxon>
        <taxon>Kitasatosporales</taxon>
        <taxon>Streptomycetaceae</taxon>
        <taxon>Streptomyces</taxon>
    </lineage>
</organism>
<dbReference type="Pfam" id="PF01467">
    <property type="entry name" value="CTP_transf_like"/>
    <property type="match status" value="1"/>
</dbReference>
<feature type="domain" description="Cytidyltransferase-like" evidence="3">
    <location>
        <begin position="8"/>
        <end position="130"/>
    </location>
</feature>
<sequence length="187" mass="20869">MNPRWTVVHGRFQPFHLGHLEYVAIAARRSRYVIVGITNPALGRLAEERTSAHRHTRDANPYTYFERAEMVTASLPEAVPTDACTVRVVPFDVSDPGTWDDYLPRGCLHLVTLNEPWDEEKYRRFKAAGYAVAAVPGNPRRVTATEVRRRMAAGKDWRALVPLGTARVIDGLTADVPREGAAPPQSP</sequence>
<dbReference type="Gene3D" id="3.40.50.620">
    <property type="entry name" value="HUPs"/>
    <property type="match status" value="1"/>
</dbReference>
<reference evidence="5" key="3">
    <citation type="submission" date="2016-02" db="EMBL/GenBank/DDBJ databases">
        <title>Draft genome of pathogenic Streptomyces sp. in Japan.</title>
        <authorList>
            <person name="Tomihama T."/>
            <person name="Ikenaga M."/>
            <person name="Sakai M."/>
            <person name="Okubo T."/>
            <person name="Ikeda S."/>
        </authorList>
    </citation>
    <scope>NUCLEOTIDE SEQUENCE [LARGE SCALE GENOMIC DNA]</scope>
    <source>
        <strain evidence="5">S58</strain>
    </source>
</reference>
<reference evidence="5" key="1">
    <citation type="submission" date="2015-11" db="EMBL/GenBank/DDBJ databases">
        <authorList>
            <consortium name="Cross-ministerial Strategic Innovation Promotion Program (SIP) consortium"/>
            <person name="Tomihama T."/>
            <person name="Ikenaga M."/>
            <person name="Sakai M."/>
            <person name="Okubo T."/>
            <person name="Ikeda S."/>
        </authorList>
    </citation>
    <scope>NUCLEOTIDE SEQUENCE [LARGE SCALE GENOMIC DNA]</scope>
    <source>
        <strain evidence="5">S58</strain>
    </source>
</reference>
<evidence type="ECO:0000313" key="4">
    <source>
        <dbReference type="EMBL" id="GAQ67479.1"/>
    </source>
</evidence>
<gene>
    <name evidence="4" type="ORF">SsS58_07934</name>
</gene>
<keyword evidence="1 4" id="KW-0808">Transferase</keyword>
<name>A0A100JXG0_STRSC</name>
<dbReference type="Proteomes" id="UP000067448">
    <property type="component" value="Unassembled WGS sequence"/>
</dbReference>
<dbReference type="OrthoDB" id="3249147at2"/>
<accession>A0A100JXG0</accession>
<reference evidence="4 5" key="2">
    <citation type="journal article" date="2016" name="Genome Announc.">
        <title>Draft Genome Sequences of Streptomyces scabiei S58, Streptomyces turgidiscabies T45, and Streptomyces acidiscabies a10, the Pathogens of Potato Common Scab, Isolated in Japan.</title>
        <authorList>
            <person name="Tomihama T."/>
            <person name="Nishi Y."/>
            <person name="Sakai M."/>
            <person name="Ikenaga M."/>
            <person name="Okubo T."/>
            <person name="Ikeda S."/>
        </authorList>
    </citation>
    <scope>NUCLEOTIDE SEQUENCE [LARGE SCALE GENOMIC DNA]</scope>
    <source>
        <strain evidence="4 5">S58</strain>
    </source>
</reference>
<dbReference type="GO" id="GO:0016779">
    <property type="term" value="F:nucleotidyltransferase activity"/>
    <property type="evidence" value="ECO:0007669"/>
    <property type="project" value="UniProtKB-KW"/>
</dbReference>
<protein>
    <submittedName>
        <fullName evidence="4">Nicotinamide-nucleotide adenylyltransferase</fullName>
    </submittedName>
</protein>
<dbReference type="PANTHER" id="PTHR21342">
    <property type="entry name" value="PHOSPHOPANTETHEINE ADENYLYLTRANSFERASE"/>
    <property type="match status" value="1"/>
</dbReference>
<dbReference type="NCBIfam" id="TIGR00125">
    <property type="entry name" value="cyt_tran_rel"/>
    <property type="match status" value="1"/>
</dbReference>
<dbReference type="InterPro" id="IPR014729">
    <property type="entry name" value="Rossmann-like_a/b/a_fold"/>
</dbReference>
<dbReference type="InterPro" id="IPR004821">
    <property type="entry name" value="Cyt_trans-like"/>
</dbReference>
<evidence type="ECO:0000256" key="2">
    <source>
        <dbReference type="ARBA" id="ARBA00022695"/>
    </source>
</evidence>
<dbReference type="PANTHER" id="PTHR21342:SF0">
    <property type="entry name" value="BIFUNCTIONAL NMN ADENYLYLTRANSFERASE_NUDIX HYDROLASE"/>
    <property type="match status" value="1"/>
</dbReference>
<evidence type="ECO:0000259" key="3">
    <source>
        <dbReference type="Pfam" id="PF01467"/>
    </source>
</evidence>
<evidence type="ECO:0000313" key="5">
    <source>
        <dbReference type="Proteomes" id="UP000067448"/>
    </source>
</evidence>
<evidence type="ECO:0000256" key="1">
    <source>
        <dbReference type="ARBA" id="ARBA00022679"/>
    </source>
</evidence>
<dbReference type="SUPFAM" id="SSF52374">
    <property type="entry name" value="Nucleotidylyl transferase"/>
    <property type="match status" value="1"/>
</dbReference>
<keyword evidence="2 4" id="KW-0548">Nucleotidyltransferase</keyword>
<proteinExistence type="predicted"/>
<dbReference type="EMBL" id="BCMM01000058">
    <property type="protein sequence ID" value="GAQ67479.1"/>
    <property type="molecule type" value="Genomic_DNA"/>
</dbReference>